<name>A0AA86RXR4_9FABA</name>
<dbReference type="AlphaFoldDB" id="A0AA86RXR4"/>
<organism evidence="1 2">
    <name type="scientific">Sphenostylis stenocarpa</name>
    <dbReference type="NCBI Taxonomy" id="92480"/>
    <lineage>
        <taxon>Eukaryota</taxon>
        <taxon>Viridiplantae</taxon>
        <taxon>Streptophyta</taxon>
        <taxon>Embryophyta</taxon>
        <taxon>Tracheophyta</taxon>
        <taxon>Spermatophyta</taxon>
        <taxon>Magnoliopsida</taxon>
        <taxon>eudicotyledons</taxon>
        <taxon>Gunneridae</taxon>
        <taxon>Pentapetalae</taxon>
        <taxon>rosids</taxon>
        <taxon>fabids</taxon>
        <taxon>Fabales</taxon>
        <taxon>Fabaceae</taxon>
        <taxon>Papilionoideae</taxon>
        <taxon>50 kb inversion clade</taxon>
        <taxon>NPAAA clade</taxon>
        <taxon>indigoferoid/millettioid clade</taxon>
        <taxon>Phaseoleae</taxon>
        <taxon>Sphenostylis</taxon>
    </lineage>
</organism>
<evidence type="ECO:0000313" key="2">
    <source>
        <dbReference type="Proteomes" id="UP001189624"/>
    </source>
</evidence>
<dbReference type="Gramene" id="rna-AYBTSS11_LOCUS2018">
    <property type="protein sequence ID" value="CAJ1855077.1"/>
    <property type="gene ID" value="gene-AYBTSS11_LOCUS2018"/>
</dbReference>
<dbReference type="Proteomes" id="UP001189624">
    <property type="component" value="Chromosome 1"/>
</dbReference>
<sequence length="176" mass="20501">MSISRQISARSWPNFSERDGSMIGFKIAPCGGVLRDKNAKLNCFIMSAEFKKKTELNCFIMSDEFKMKTDEYALQRIKSNARKIQVIIINYPCDGARCIMITREKLGSKPRIKTPHHKQGLNQIRRQLKVVQYNSHMAAQSRENKTLTDPYVQKSITRQFDKRHSRIFKSICLFHN</sequence>
<proteinExistence type="predicted"/>
<gene>
    <name evidence="1" type="ORF">AYBTSS11_LOCUS2018</name>
</gene>
<evidence type="ECO:0000313" key="1">
    <source>
        <dbReference type="EMBL" id="CAJ1855077.1"/>
    </source>
</evidence>
<reference evidence="1" key="1">
    <citation type="submission" date="2023-10" db="EMBL/GenBank/DDBJ databases">
        <authorList>
            <person name="Domelevo Entfellner J.-B."/>
        </authorList>
    </citation>
    <scope>NUCLEOTIDE SEQUENCE</scope>
</reference>
<protein>
    <submittedName>
        <fullName evidence="1">Uncharacterized protein</fullName>
    </submittedName>
</protein>
<keyword evidence="2" id="KW-1185">Reference proteome</keyword>
<dbReference type="EMBL" id="OY731398">
    <property type="protein sequence ID" value="CAJ1855077.1"/>
    <property type="molecule type" value="Genomic_DNA"/>
</dbReference>
<accession>A0AA86RXR4</accession>